<dbReference type="Proteomes" id="UP000295444">
    <property type="component" value="Unassembled WGS sequence"/>
</dbReference>
<dbReference type="OrthoDB" id="3479065at2"/>
<dbReference type="AlphaFoldDB" id="A0A4R6SFV1"/>
<protein>
    <submittedName>
        <fullName evidence="1">Uncharacterized protein</fullName>
    </submittedName>
</protein>
<sequence>MRRVVVLASVLVVAACGSEGGTAQLRPTPTSVAGGTITRLPTSTTASAGRTCHRRSLRIEPGDKPAPVCVREGDELPFRSSASPHQPWLPLTSSAPAVVRCSANPAPDGGIAGTCTAVAAGHATLSTSTSPFAGDPGGPPQFGWQVRVTVTG</sequence>
<accession>A0A4R6SFV1</accession>
<comment type="caution">
    <text evidence="1">The sequence shown here is derived from an EMBL/GenBank/DDBJ whole genome shotgun (WGS) entry which is preliminary data.</text>
</comment>
<dbReference type="PROSITE" id="PS51257">
    <property type="entry name" value="PROKAR_LIPOPROTEIN"/>
    <property type="match status" value="1"/>
</dbReference>
<dbReference type="EMBL" id="SNXZ01000003">
    <property type="protein sequence ID" value="TDP98075.1"/>
    <property type="molecule type" value="Genomic_DNA"/>
</dbReference>
<name>A0A4R6SFV1_LABRH</name>
<organism evidence="1 2">
    <name type="scientific">Labedaea rhizosphaerae</name>
    <dbReference type="NCBI Taxonomy" id="598644"/>
    <lineage>
        <taxon>Bacteria</taxon>
        <taxon>Bacillati</taxon>
        <taxon>Actinomycetota</taxon>
        <taxon>Actinomycetes</taxon>
        <taxon>Pseudonocardiales</taxon>
        <taxon>Pseudonocardiaceae</taxon>
        <taxon>Labedaea</taxon>
    </lineage>
</organism>
<dbReference type="RefSeq" id="WP_133851180.1">
    <property type="nucleotide sequence ID" value="NZ_SNXZ01000003.1"/>
</dbReference>
<proteinExistence type="predicted"/>
<evidence type="ECO:0000313" key="1">
    <source>
        <dbReference type="EMBL" id="TDP98075.1"/>
    </source>
</evidence>
<keyword evidence="2" id="KW-1185">Reference proteome</keyword>
<reference evidence="1 2" key="1">
    <citation type="submission" date="2019-03" db="EMBL/GenBank/DDBJ databases">
        <title>Genomic Encyclopedia of Type Strains, Phase IV (KMG-IV): sequencing the most valuable type-strain genomes for metagenomic binning, comparative biology and taxonomic classification.</title>
        <authorList>
            <person name="Goeker M."/>
        </authorList>
    </citation>
    <scope>NUCLEOTIDE SEQUENCE [LARGE SCALE GENOMIC DNA]</scope>
    <source>
        <strain evidence="1 2">DSM 45361</strain>
    </source>
</reference>
<evidence type="ECO:0000313" key="2">
    <source>
        <dbReference type="Proteomes" id="UP000295444"/>
    </source>
</evidence>
<gene>
    <name evidence="1" type="ORF">EV186_1031055</name>
</gene>